<gene>
    <name evidence="6" type="ORF">LSAT_V11C300135440</name>
</gene>
<evidence type="ECO:0000256" key="1">
    <source>
        <dbReference type="ARBA" id="ARBA00022723"/>
    </source>
</evidence>
<dbReference type="Pfam" id="PF04434">
    <property type="entry name" value="SWIM"/>
    <property type="match status" value="1"/>
</dbReference>
<dbReference type="Proteomes" id="UP000235145">
    <property type="component" value="Unassembled WGS sequence"/>
</dbReference>
<name>A0A9R1W3V1_LACSA</name>
<evidence type="ECO:0000256" key="4">
    <source>
        <dbReference type="PROSITE-ProRule" id="PRU00325"/>
    </source>
</evidence>
<evidence type="ECO:0000313" key="7">
    <source>
        <dbReference type="Proteomes" id="UP000235145"/>
    </source>
</evidence>
<keyword evidence="1" id="KW-0479">Metal-binding</keyword>
<comment type="caution">
    <text evidence="6">The sequence shown here is derived from an EMBL/GenBank/DDBJ whole genome shotgun (WGS) entry which is preliminary data.</text>
</comment>
<dbReference type="EMBL" id="NBSK02000003">
    <property type="protein sequence ID" value="KAJ0215700.1"/>
    <property type="molecule type" value="Genomic_DNA"/>
</dbReference>
<evidence type="ECO:0000256" key="2">
    <source>
        <dbReference type="ARBA" id="ARBA00022771"/>
    </source>
</evidence>
<protein>
    <recommendedName>
        <fullName evidence="5">SWIM-type domain-containing protein</fullName>
    </recommendedName>
</protein>
<dbReference type="InterPro" id="IPR007527">
    <property type="entry name" value="Znf_SWIM"/>
</dbReference>
<organism evidence="6 7">
    <name type="scientific">Lactuca sativa</name>
    <name type="common">Garden lettuce</name>
    <dbReference type="NCBI Taxonomy" id="4236"/>
    <lineage>
        <taxon>Eukaryota</taxon>
        <taxon>Viridiplantae</taxon>
        <taxon>Streptophyta</taxon>
        <taxon>Embryophyta</taxon>
        <taxon>Tracheophyta</taxon>
        <taxon>Spermatophyta</taxon>
        <taxon>Magnoliopsida</taxon>
        <taxon>eudicotyledons</taxon>
        <taxon>Gunneridae</taxon>
        <taxon>Pentapetalae</taxon>
        <taxon>asterids</taxon>
        <taxon>campanulids</taxon>
        <taxon>Asterales</taxon>
        <taxon>Asteraceae</taxon>
        <taxon>Cichorioideae</taxon>
        <taxon>Cichorieae</taxon>
        <taxon>Lactucinae</taxon>
        <taxon>Lactuca</taxon>
    </lineage>
</organism>
<dbReference type="GO" id="GO:0008270">
    <property type="term" value="F:zinc ion binding"/>
    <property type="evidence" value="ECO:0007669"/>
    <property type="project" value="UniProtKB-KW"/>
</dbReference>
<proteinExistence type="predicted"/>
<reference evidence="6 7" key="1">
    <citation type="journal article" date="2017" name="Nat. Commun.">
        <title>Genome assembly with in vitro proximity ligation data and whole-genome triplication in lettuce.</title>
        <authorList>
            <person name="Reyes-Chin-Wo S."/>
            <person name="Wang Z."/>
            <person name="Yang X."/>
            <person name="Kozik A."/>
            <person name="Arikit S."/>
            <person name="Song C."/>
            <person name="Xia L."/>
            <person name="Froenicke L."/>
            <person name="Lavelle D.O."/>
            <person name="Truco M.J."/>
            <person name="Xia R."/>
            <person name="Zhu S."/>
            <person name="Xu C."/>
            <person name="Xu H."/>
            <person name="Xu X."/>
            <person name="Cox K."/>
            <person name="Korf I."/>
            <person name="Meyers B.C."/>
            <person name="Michelmore R.W."/>
        </authorList>
    </citation>
    <scope>NUCLEOTIDE SEQUENCE [LARGE SCALE GENOMIC DNA]</scope>
    <source>
        <strain evidence="7">cv. Salinas</strain>
        <tissue evidence="6">Seedlings</tissue>
    </source>
</reference>
<evidence type="ECO:0000313" key="6">
    <source>
        <dbReference type="EMBL" id="KAJ0215700.1"/>
    </source>
</evidence>
<evidence type="ECO:0000259" key="5">
    <source>
        <dbReference type="PROSITE" id="PS50966"/>
    </source>
</evidence>
<accession>A0A9R1W3V1</accession>
<dbReference type="SMART" id="SM00575">
    <property type="entry name" value="ZnF_PMZ"/>
    <property type="match status" value="1"/>
</dbReference>
<feature type="domain" description="SWIM-type" evidence="5">
    <location>
        <begin position="32"/>
        <end position="65"/>
    </location>
</feature>
<keyword evidence="2 4" id="KW-0863">Zinc-finger</keyword>
<dbReference type="InterPro" id="IPR006564">
    <property type="entry name" value="Znf_PMZ"/>
</dbReference>
<dbReference type="AlphaFoldDB" id="A0A9R1W3V1"/>
<keyword evidence="3" id="KW-0862">Zinc</keyword>
<keyword evidence="7" id="KW-1185">Reference proteome</keyword>
<sequence>MLELKAKKNSLSMLRRSSIGGLTIHMIDQSRYEVTGHMKNGITCGKWQMLGIPCTHAMVVFKELRYQHCYAWVSSYFTMETYRSTYKEVVFPMPVQLNTKNQMKSWLFCHH</sequence>
<evidence type="ECO:0000256" key="3">
    <source>
        <dbReference type="ARBA" id="ARBA00022833"/>
    </source>
</evidence>
<dbReference type="PROSITE" id="PS50966">
    <property type="entry name" value="ZF_SWIM"/>
    <property type="match status" value="1"/>
</dbReference>